<feature type="domain" description="EF-hand" evidence="15">
    <location>
        <begin position="821"/>
        <end position="856"/>
    </location>
</feature>
<organism evidence="17 18">
    <name type="scientific">Cylindrotheca closterium</name>
    <dbReference type="NCBI Taxonomy" id="2856"/>
    <lineage>
        <taxon>Eukaryota</taxon>
        <taxon>Sar</taxon>
        <taxon>Stramenopiles</taxon>
        <taxon>Ochrophyta</taxon>
        <taxon>Bacillariophyta</taxon>
        <taxon>Bacillariophyceae</taxon>
        <taxon>Bacillariophycidae</taxon>
        <taxon>Bacillariales</taxon>
        <taxon>Bacillariaceae</taxon>
        <taxon>Cylindrotheca</taxon>
    </lineage>
</organism>
<evidence type="ECO:0000256" key="6">
    <source>
        <dbReference type="ARBA" id="ARBA00022792"/>
    </source>
</evidence>
<dbReference type="Proteomes" id="UP001295423">
    <property type="component" value="Unassembled WGS sequence"/>
</dbReference>
<evidence type="ECO:0000256" key="4">
    <source>
        <dbReference type="ARBA" id="ARBA00022449"/>
    </source>
</evidence>
<dbReference type="GO" id="GO:0005743">
    <property type="term" value="C:mitochondrial inner membrane"/>
    <property type="evidence" value="ECO:0007669"/>
    <property type="project" value="UniProtKB-SubCell"/>
</dbReference>
<evidence type="ECO:0000256" key="3">
    <source>
        <dbReference type="ARBA" id="ARBA00020557"/>
    </source>
</evidence>
<dbReference type="GO" id="GO:0043022">
    <property type="term" value="F:ribosome binding"/>
    <property type="evidence" value="ECO:0007669"/>
    <property type="project" value="InterPro"/>
</dbReference>
<gene>
    <name evidence="17" type="ORF">CYCCA115_LOCUS22358</name>
</gene>
<keyword evidence="10 14" id="KW-0472">Membrane</keyword>
<dbReference type="SUPFAM" id="SSF47473">
    <property type="entry name" value="EF-hand"/>
    <property type="match status" value="1"/>
</dbReference>
<evidence type="ECO:0000256" key="1">
    <source>
        <dbReference type="ARBA" id="ARBA00004434"/>
    </source>
</evidence>
<keyword evidence="18" id="KW-1185">Reference proteome</keyword>
<keyword evidence="8 14" id="KW-1133">Transmembrane helix</keyword>
<feature type="compositionally biased region" description="Acidic residues" evidence="13">
    <location>
        <begin position="784"/>
        <end position="798"/>
    </location>
</feature>
<feature type="region of interest" description="Disordered" evidence="13">
    <location>
        <begin position="902"/>
        <end position="927"/>
    </location>
</feature>
<evidence type="ECO:0000256" key="7">
    <source>
        <dbReference type="ARBA" id="ARBA00022837"/>
    </source>
</evidence>
<dbReference type="GO" id="GO:0030003">
    <property type="term" value="P:intracellular monoatomic cation homeostasis"/>
    <property type="evidence" value="ECO:0007669"/>
    <property type="project" value="TreeGrafter"/>
</dbReference>
<keyword evidence="6" id="KW-0999">Mitochondrion inner membrane</keyword>
<evidence type="ECO:0000256" key="14">
    <source>
        <dbReference type="SAM" id="Phobius"/>
    </source>
</evidence>
<dbReference type="Gene3D" id="1.10.238.10">
    <property type="entry name" value="EF-hand"/>
    <property type="match status" value="1"/>
</dbReference>
<dbReference type="Pfam" id="PF07766">
    <property type="entry name" value="LETM1_RBD"/>
    <property type="match status" value="1"/>
</dbReference>
<feature type="domain" description="Letm1 RBD" evidence="16">
    <location>
        <begin position="323"/>
        <end position="612"/>
    </location>
</feature>
<sequence>MYNAIRRGTKLQLDKGKPSRLLVRTLGGTNPYESLTQQLKSRHSLSGSNRSIQLLTKPAYGDQLQTYAYNSNQRFREIHLPSTQSIPAACKIDNDDESSTDDKDLAYYRRSSVSQPTYEMRLSGPIRPFSGLERPKTSYRFESRLSFSSRPGRTGAKIPTPKTESSSSIRKTISAIDPMKVFKSGLDMTWYATKILVSFLVKLPGNTLYYIMNSEDRRAKIAEIKAMAKKEFDHYWTGSKLLMADVRTARNLLGRTLSGSTLTRRERKQLLRTVSDLFRLVPFSMFIIIPMMEFVLPFALRLFPNMLPSTFQDSLKSEENMKRELKSRIAMAEFFQDTLEELAKEQKRIVGKRNDEKPDDEESINQKQSAASMLEFLEGARNGQMMPPEVIIRYAKYFKDDLTLDNMPRMQLINMCKYMGITPYGSDNFLRFQLRFKIRSLKEDDQRILFEGINSLTKMELREACQDRGMRSTGLSKAAYKRSLQQWLELSVNFDVPISLLIMSRTYFLQEEMVSATTGEDSAGVAGLADAISGLDKDVLNEVILGVATSEEQKSDPEVRKIKLEVLSHQNKMIGEEQAEREKKIELAKAAAEELEAKSEDAAAPAVKEENEQSSEQKSKEPKQENVSLRKKTAKDIIAEVEHATPTGMDADKTVVKIVEDGIEVEDEQGEVVYSTELSADEIEAIEQLISADPVSKERQDLERIKSALKAKEESEEDAAENATEDNEQAATDFAENVSDDLSSATEKIDAMETKAAKEADESTVFTTHTSEGEKAHDASFVEGESEVVEEEPEPEEDAVVARLKKRIASMVDKIEVQLSKAEIQIGDKLHLLDKDNDGLLTQEEIVECLQQVLKRQITNEEAMELVDAMDTDGDGVLTVQELVSWLETNKLVKLESEGRDRDMDRILEGQQSGEEEKPDESLKQKQ</sequence>
<protein>
    <recommendedName>
        <fullName evidence="3">Mitochondrial proton/calcium exchanger protein</fullName>
    </recommendedName>
    <alternativeName>
        <fullName evidence="11">Leucine zipper-EF-hand-containing transmembrane protein 1</fullName>
    </alternativeName>
</protein>
<evidence type="ECO:0000256" key="8">
    <source>
        <dbReference type="ARBA" id="ARBA00022989"/>
    </source>
</evidence>
<dbReference type="PANTHER" id="PTHR14009">
    <property type="entry name" value="LEUCINE ZIPPER-EF-HAND CONTAINING TRANSMEMBRANE PROTEIN"/>
    <property type="match status" value="1"/>
</dbReference>
<dbReference type="InterPro" id="IPR033122">
    <property type="entry name" value="LETM1-like_RBD"/>
</dbReference>
<dbReference type="PROSITE" id="PS00018">
    <property type="entry name" value="EF_HAND_1"/>
    <property type="match status" value="2"/>
</dbReference>
<evidence type="ECO:0000313" key="17">
    <source>
        <dbReference type="EMBL" id="CAJ1966775.1"/>
    </source>
</evidence>
<accession>A0AAD2G9Z3</accession>
<evidence type="ECO:0000313" key="18">
    <source>
        <dbReference type="Proteomes" id="UP001295423"/>
    </source>
</evidence>
<keyword evidence="9 12" id="KW-0496">Mitochondrion</keyword>
<dbReference type="PROSITE" id="PS50222">
    <property type="entry name" value="EF_HAND_2"/>
    <property type="match status" value="2"/>
</dbReference>
<feature type="region of interest" description="Disordered" evidence="13">
    <location>
        <begin position="707"/>
        <end position="798"/>
    </location>
</feature>
<evidence type="ECO:0000256" key="11">
    <source>
        <dbReference type="ARBA" id="ARBA00031360"/>
    </source>
</evidence>
<dbReference type="EMBL" id="CAKOGP040002313">
    <property type="protein sequence ID" value="CAJ1966775.1"/>
    <property type="molecule type" value="Genomic_DNA"/>
</dbReference>
<dbReference type="PANTHER" id="PTHR14009:SF1">
    <property type="entry name" value="MITOCHONDRIAL PROTON_CALCIUM EXCHANGER PROTEIN"/>
    <property type="match status" value="1"/>
</dbReference>
<comment type="similarity">
    <text evidence="2">Belongs to the LETM1 family.</text>
</comment>
<evidence type="ECO:0000256" key="5">
    <source>
        <dbReference type="ARBA" id="ARBA00022692"/>
    </source>
</evidence>
<keyword evidence="4" id="KW-0050">Antiport</keyword>
<dbReference type="PROSITE" id="PS51758">
    <property type="entry name" value="LETM1_RBD"/>
    <property type="match status" value="1"/>
</dbReference>
<comment type="subcellular location">
    <subcellularLocation>
        <location evidence="1">Mitochondrion inner membrane</location>
        <topology evidence="1">Single-pass membrane protein</topology>
    </subcellularLocation>
</comment>
<dbReference type="GO" id="GO:0015297">
    <property type="term" value="F:antiporter activity"/>
    <property type="evidence" value="ECO:0007669"/>
    <property type="project" value="UniProtKB-KW"/>
</dbReference>
<dbReference type="GO" id="GO:0005509">
    <property type="term" value="F:calcium ion binding"/>
    <property type="evidence" value="ECO:0007669"/>
    <property type="project" value="InterPro"/>
</dbReference>
<keyword evidence="5 14" id="KW-0812">Transmembrane</keyword>
<reference evidence="17" key="1">
    <citation type="submission" date="2023-08" db="EMBL/GenBank/DDBJ databases">
        <authorList>
            <person name="Audoor S."/>
            <person name="Bilcke G."/>
        </authorList>
    </citation>
    <scope>NUCLEOTIDE SEQUENCE</scope>
</reference>
<evidence type="ECO:0000256" key="9">
    <source>
        <dbReference type="ARBA" id="ARBA00023128"/>
    </source>
</evidence>
<evidence type="ECO:0000259" key="16">
    <source>
        <dbReference type="PROSITE" id="PS51758"/>
    </source>
</evidence>
<dbReference type="InterPro" id="IPR002048">
    <property type="entry name" value="EF_hand_dom"/>
</dbReference>
<feature type="region of interest" description="Disordered" evidence="13">
    <location>
        <begin position="596"/>
        <end position="631"/>
    </location>
</feature>
<evidence type="ECO:0000256" key="13">
    <source>
        <dbReference type="SAM" id="MobiDB-lite"/>
    </source>
</evidence>
<feature type="transmembrane region" description="Helical" evidence="14">
    <location>
        <begin position="277"/>
        <end position="300"/>
    </location>
</feature>
<keyword evidence="7" id="KW-0106">Calcium</keyword>
<dbReference type="InterPro" id="IPR044202">
    <property type="entry name" value="LETM1/MDM38-like"/>
</dbReference>
<evidence type="ECO:0000259" key="15">
    <source>
        <dbReference type="PROSITE" id="PS50222"/>
    </source>
</evidence>
<dbReference type="AlphaFoldDB" id="A0AAD2G9Z3"/>
<dbReference type="InterPro" id="IPR018247">
    <property type="entry name" value="EF_Hand_1_Ca_BS"/>
</dbReference>
<dbReference type="SMART" id="SM00054">
    <property type="entry name" value="EFh"/>
    <property type="match status" value="2"/>
</dbReference>
<comment type="caution">
    <text evidence="17">The sequence shown here is derived from an EMBL/GenBank/DDBJ whole genome shotgun (WGS) entry which is preliminary data.</text>
</comment>
<proteinExistence type="inferred from homology"/>
<feature type="compositionally biased region" description="Basic and acidic residues" evidence="13">
    <location>
        <begin position="771"/>
        <end position="780"/>
    </location>
</feature>
<keyword evidence="4" id="KW-0813">Transport</keyword>
<evidence type="ECO:0000256" key="2">
    <source>
        <dbReference type="ARBA" id="ARBA00009584"/>
    </source>
</evidence>
<feature type="compositionally biased region" description="Acidic residues" evidence="13">
    <location>
        <begin position="714"/>
        <end position="728"/>
    </location>
</feature>
<evidence type="ECO:0000256" key="10">
    <source>
        <dbReference type="ARBA" id="ARBA00023136"/>
    </source>
</evidence>
<evidence type="ECO:0000256" key="12">
    <source>
        <dbReference type="PROSITE-ProRule" id="PRU01094"/>
    </source>
</evidence>
<name>A0AAD2G9Z3_9STRA</name>
<dbReference type="CDD" id="cd00051">
    <property type="entry name" value="EFh"/>
    <property type="match status" value="1"/>
</dbReference>
<dbReference type="Pfam" id="PF13499">
    <property type="entry name" value="EF-hand_7"/>
    <property type="match status" value="1"/>
</dbReference>
<feature type="compositionally biased region" description="Basic and acidic residues" evidence="13">
    <location>
        <begin position="747"/>
        <end position="761"/>
    </location>
</feature>
<feature type="domain" description="EF-hand" evidence="15">
    <location>
        <begin position="858"/>
        <end position="893"/>
    </location>
</feature>
<feature type="compositionally biased region" description="Basic and acidic residues" evidence="13">
    <location>
        <begin position="596"/>
        <end position="624"/>
    </location>
</feature>
<dbReference type="InterPro" id="IPR011992">
    <property type="entry name" value="EF-hand-dom_pair"/>
</dbReference>